<comment type="caution">
    <text evidence="2">The sequence shown here is derived from an EMBL/GenBank/DDBJ whole genome shotgun (WGS) entry which is preliminary data.</text>
</comment>
<dbReference type="EMBL" id="JBBPBN010000001">
    <property type="protein sequence ID" value="KAK9045680.1"/>
    <property type="molecule type" value="Genomic_DNA"/>
</dbReference>
<accession>A0ABR2U7P9</accession>
<dbReference type="Proteomes" id="UP001396334">
    <property type="component" value="Unassembled WGS sequence"/>
</dbReference>
<evidence type="ECO:0000313" key="2">
    <source>
        <dbReference type="EMBL" id="KAK9045680.1"/>
    </source>
</evidence>
<reference evidence="2 3" key="1">
    <citation type="journal article" date="2024" name="G3 (Bethesda)">
        <title>Genome assembly of Hibiscus sabdariffa L. provides insights into metabolisms of medicinal natural products.</title>
        <authorList>
            <person name="Kim T."/>
        </authorList>
    </citation>
    <scope>NUCLEOTIDE SEQUENCE [LARGE SCALE GENOMIC DNA]</scope>
    <source>
        <strain evidence="2">TK-2024</strain>
        <tissue evidence="2">Old leaves</tissue>
    </source>
</reference>
<gene>
    <name evidence="2" type="ORF">V6N11_051589</name>
</gene>
<feature type="region of interest" description="Disordered" evidence="1">
    <location>
        <begin position="1"/>
        <end position="29"/>
    </location>
</feature>
<evidence type="ECO:0000313" key="3">
    <source>
        <dbReference type="Proteomes" id="UP001396334"/>
    </source>
</evidence>
<name>A0ABR2U7P9_9ROSI</name>
<sequence>MPESSPGPQISSAVPVSTDPVINESGESPHLRVSQPTIVALDVVEASGSSSIAAEPLVNTGVETTEQVVPDTDHHGENFSVAGHGEEIVISFPTDEISNVSAVGNVSSATNNHAMITRS</sequence>
<keyword evidence="3" id="KW-1185">Reference proteome</keyword>
<protein>
    <submittedName>
        <fullName evidence="2">Uncharacterized protein</fullName>
    </submittedName>
</protein>
<organism evidence="2 3">
    <name type="scientific">Hibiscus sabdariffa</name>
    <name type="common">roselle</name>
    <dbReference type="NCBI Taxonomy" id="183260"/>
    <lineage>
        <taxon>Eukaryota</taxon>
        <taxon>Viridiplantae</taxon>
        <taxon>Streptophyta</taxon>
        <taxon>Embryophyta</taxon>
        <taxon>Tracheophyta</taxon>
        <taxon>Spermatophyta</taxon>
        <taxon>Magnoliopsida</taxon>
        <taxon>eudicotyledons</taxon>
        <taxon>Gunneridae</taxon>
        <taxon>Pentapetalae</taxon>
        <taxon>rosids</taxon>
        <taxon>malvids</taxon>
        <taxon>Malvales</taxon>
        <taxon>Malvaceae</taxon>
        <taxon>Malvoideae</taxon>
        <taxon>Hibiscus</taxon>
    </lineage>
</organism>
<proteinExistence type="predicted"/>
<evidence type="ECO:0000256" key="1">
    <source>
        <dbReference type="SAM" id="MobiDB-lite"/>
    </source>
</evidence>
<feature type="compositionally biased region" description="Polar residues" evidence="1">
    <location>
        <begin position="1"/>
        <end position="15"/>
    </location>
</feature>